<name>A0ABR0P5M9_GOSAR</name>
<keyword evidence="2" id="KW-1185">Reference proteome</keyword>
<dbReference type="Proteomes" id="UP001358586">
    <property type="component" value="Chromosome 8"/>
</dbReference>
<proteinExistence type="predicted"/>
<evidence type="ECO:0000313" key="2">
    <source>
        <dbReference type="Proteomes" id="UP001358586"/>
    </source>
</evidence>
<reference evidence="1 2" key="1">
    <citation type="submission" date="2023-03" db="EMBL/GenBank/DDBJ databases">
        <title>WGS of Gossypium arboreum.</title>
        <authorList>
            <person name="Yu D."/>
        </authorList>
    </citation>
    <scope>NUCLEOTIDE SEQUENCE [LARGE SCALE GENOMIC DNA]</scope>
    <source>
        <tissue evidence="1">Leaf</tissue>
    </source>
</reference>
<accession>A0ABR0P5M9</accession>
<organism evidence="1 2">
    <name type="scientific">Gossypium arboreum</name>
    <name type="common">Tree cotton</name>
    <name type="synonym">Gossypium nanking</name>
    <dbReference type="NCBI Taxonomy" id="29729"/>
    <lineage>
        <taxon>Eukaryota</taxon>
        <taxon>Viridiplantae</taxon>
        <taxon>Streptophyta</taxon>
        <taxon>Embryophyta</taxon>
        <taxon>Tracheophyta</taxon>
        <taxon>Spermatophyta</taxon>
        <taxon>Magnoliopsida</taxon>
        <taxon>eudicotyledons</taxon>
        <taxon>Gunneridae</taxon>
        <taxon>Pentapetalae</taxon>
        <taxon>rosids</taxon>
        <taxon>malvids</taxon>
        <taxon>Malvales</taxon>
        <taxon>Malvaceae</taxon>
        <taxon>Malvoideae</taxon>
        <taxon>Gossypium</taxon>
    </lineage>
</organism>
<gene>
    <name evidence="1" type="ORF">PVK06_029069</name>
</gene>
<dbReference type="EMBL" id="JARKNE010000008">
    <property type="protein sequence ID" value="KAK5813618.1"/>
    <property type="molecule type" value="Genomic_DNA"/>
</dbReference>
<evidence type="ECO:0000313" key="1">
    <source>
        <dbReference type="EMBL" id="KAK5813618.1"/>
    </source>
</evidence>
<sequence length="166" mass="19676">MSYWKENVATIIPAWIHQQQFLWTTNALLINFSTVGWHNDVRVLRQIGCIQHVSDDLQMFDIVHGMNRKGKNSKNWAVEHRRYIALWNVQLERRSWIQCCIFNFMLSIKYQRWHVENKKQYIFGGIWVTQFLTHVLTRVLTRKLDSSTSSSSSNVWYNPTCLGALS</sequence>
<comment type="caution">
    <text evidence="1">The sequence shown here is derived from an EMBL/GenBank/DDBJ whole genome shotgun (WGS) entry which is preliminary data.</text>
</comment>
<protein>
    <submittedName>
        <fullName evidence="1">Uncharacterized protein</fullName>
    </submittedName>
</protein>